<feature type="signal peptide" evidence="2">
    <location>
        <begin position="1"/>
        <end position="21"/>
    </location>
</feature>
<gene>
    <name evidence="3" type="ORF">CLV42_101523</name>
</gene>
<evidence type="ECO:0000256" key="1">
    <source>
        <dbReference type="SAM" id="MobiDB-lite"/>
    </source>
</evidence>
<proteinExistence type="predicted"/>
<accession>A0A2P8GP69</accession>
<feature type="region of interest" description="Disordered" evidence="1">
    <location>
        <begin position="481"/>
        <end position="504"/>
    </location>
</feature>
<dbReference type="Pfam" id="PF12771">
    <property type="entry name" value="SusD-like_2"/>
    <property type="match status" value="1"/>
</dbReference>
<dbReference type="RefSeq" id="WP_211303375.1">
    <property type="nucleotide sequence ID" value="NZ_PYGK01000001.1"/>
</dbReference>
<keyword evidence="2" id="KW-0732">Signal</keyword>
<dbReference type="InterPro" id="IPR041662">
    <property type="entry name" value="SusD-like_2"/>
</dbReference>
<sequence>MKFLKIFLLAGLLSACTHDFSETNTNENNPTSVTPDLLLSGVIRNMMNQQVNSAWGIGNIVVQHHAKIQFVNEDRYLWGEQNGTWDAVYNNYRNLQNILRAVGTDSTSPYLGVALVLKSWMFAQVTDAYGDVPYSQAGRANLEGIYQPEYDKQEDVYTGILKDLRIANALLVKARPNLEGDILYGGGATAIVKWRKLANSLRLRYLLRLSKQKDVSAEMTSILADAATYPVFTGNEDNAELKYLSAAPNQWPMYTARVGSFDEFRVSQTLVDRLTTLGDPRLKVFGRPTQKSVAAGTPVISGIPNGLNDADALKYNGGVQGVSRVGYTFACLVCNDIGQAPPDPAAPRALLMTYAELEFTLAEARERNMITTGDAATYYANGITANFNYWKSIVPAQYGIDVTMPANYLTQATVAYTGAQAEKLAKIALQKWIAYYFNGLEAWFDWKRTGMPAIVPGPSNLNDNKVPVRFIYPQKEQSLNGTNRNTAVSRQGADDLNTRPWIAK</sequence>
<dbReference type="PROSITE" id="PS51257">
    <property type="entry name" value="PROKAR_LIPOPROTEIN"/>
    <property type="match status" value="1"/>
</dbReference>
<dbReference type="AlphaFoldDB" id="A0A2P8GP69"/>
<evidence type="ECO:0000313" key="4">
    <source>
        <dbReference type="Proteomes" id="UP000240978"/>
    </source>
</evidence>
<dbReference type="SUPFAM" id="SSF48452">
    <property type="entry name" value="TPR-like"/>
    <property type="match status" value="1"/>
</dbReference>
<dbReference type="Gene3D" id="1.25.40.390">
    <property type="match status" value="1"/>
</dbReference>
<comment type="caution">
    <text evidence="3">The sequence shown here is derived from an EMBL/GenBank/DDBJ whole genome shotgun (WGS) entry which is preliminary data.</text>
</comment>
<reference evidence="3 4" key="1">
    <citation type="submission" date="2018-03" db="EMBL/GenBank/DDBJ databases">
        <title>Genomic Encyclopedia of Archaeal and Bacterial Type Strains, Phase II (KMG-II): from individual species to whole genera.</title>
        <authorList>
            <person name="Goeker M."/>
        </authorList>
    </citation>
    <scope>NUCLEOTIDE SEQUENCE [LARGE SCALE GENOMIC DNA]</scope>
    <source>
        <strain evidence="3 4">DSM 18107</strain>
    </source>
</reference>
<protein>
    <submittedName>
        <fullName evidence="3">SusD-like starch-binding protein associating with outer membrane</fullName>
    </submittedName>
</protein>
<feature type="chain" id="PRO_5015189676" evidence="2">
    <location>
        <begin position="22"/>
        <end position="504"/>
    </location>
</feature>
<keyword evidence="4" id="KW-1185">Reference proteome</keyword>
<name>A0A2P8GP69_9BACT</name>
<dbReference type="Proteomes" id="UP000240978">
    <property type="component" value="Unassembled WGS sequence"/>
</dbReference>
<evidence type="ECO:0000256" key="2">
    <source>
        <dbReference type="SAM" id="SignalP"/>
    </source>
</evidence>
<organism evidence="3 4">
    <name type="scientific">Chitinophaga ginsengisoli</name>
    <dbReference type="NCBI Taxonomy" id="363837"/>
    <lineage>
        <taxon>Bacteria</taxon>
        <taxon>Pseudomonadati</taxon>
        <taxon>Bacteroidota</taxon>
        <taxon>Chitinophagia</taxon>
        <taxon>Chitinophagales</taxon>
        <taxon>Chitinophagaceae</taxon>
        <taxon>Chitinophaga</taxon>
    </lineage>
</organism>
<evidence type="ECO:0000313" key="3">
    <source>
        <dbReference type="EMBL" id="PSL35761.1"/>
    </source>
</evidence>
<dbReference type="InterPro" id="IPR011990">
    <property type="entry name" value="TPR-like_helical_dom_sf"/>
</dbReference>
<dbReference type="EMBL" id="PYGK01000001">
    <property type="protein sequence ID" value="PSL35761.1"/>
    <property type="molecule type" value="Genomic_DNA"/>
</dbReference>